<gene>
    <name evidence="3" type="ORF">DVG78_08765</name>
</gene>
<dbReference type="SUPFAM" id="SSF50952">
    <property type="entry name" value="Soluble quinoprotein glucose dehydrogenase"/>
    <property type="match status" value="1"/>
</dbReference>
<name>A0A369IDK6_9BACT</name>
<dbReference type="RefSeq" id="WP_114460721.1">
    <property type="nucleotide sequence ID" value="NZ_QPIW01000005.1"/>
</dbReference>
<dbReference type="Gene3D" id="2.120.10.30">
    <property type="entry name" value="TolB, C-terminal domain"/>
    <property type="match status" value="1"/>
</dbReference>
<evidence type="ECO:0000313" key="4">
    <source>
        <dbReference type="Proteomes" id="UP000253141"/>
    </source>
</evidence>
<dbReference type="OrthoDB" id="9770043at2"/>
<dbReference type="PROSITE" id="PS51257">
    <property type="entry name" value="PROKAR_LIPOPROTEIN"/>
    <property type="match status" value="1"/>
</dbReference>
<keyword evidence="1" id="KW-0732">Signal</keyword>
<accession>A0A369IDK6</accession>
<dbReference type="Proteomes" id="UP000253141">
    <property type="component" value="Unassembled WGS sequence"/>
</dbReference>
<dbReference type="PANTHER" id="PTHR19328:SF75">
    <property type="entry name" value="ALDOSE SUGAR DEHYDROGENASE YLII"/>
    <property type="match status" value="1"/>
</dbReference>
<feature type="domain" description="Glucose/Sorbosone dehydrogenase" evidence="2">
    <location>
        <begin position="53"/>
        <end position="389"/>
    </location>
</feature>
<feature type="signal peptide" evidence="1">
    <location>
        <begin position="1"/>
        <end position="20"/>
    </location>
</feature>
<reference evidence="3 4" key="1">
    <citation type="submission" date="2018-07" db="EMBL/GenBank/DDBJ databases">
        <title>Genome analysis of Runella aurantiaca.</title>
        <authorList>
            <person name="Yang X."/>
        </authorList>
    </citation>
    <scope>NUCLEOTIDE SEQUENCE [LARGE SCALE GENOMIC DNA]</scope>
    <source>
        <strain evidence="3 4">YX9</strain>
    </source>
</reference>
<dbReference type="InterPro" id="IPR011042">
    <property type="entry name" value="6-blade_b-propeller_TolB-like"/>
</dbReference>
<dbReference type="InterPro" id="IPR011041">
    <property type="entry name" value="Quinoprot_gluc/sorb_DH_b-prop"/>
</dbReference>
<organism evidence="3 4">
    <name type="scientific">Runella aurantiaca</name>
    <dbReference type="NCBI Taxonomy" id="2282308"/>
    <lineage>
        <taxon>Bacteria</taxon>
        <taxon>Pseudomonadati</taxon>
        <taxon>Bacteroidota</taxon>
        <taxon>Cytophagia</taxon>
        <taxon>Cytophagales</taxon>
        <taxon>Spirosomataceae</taxon>
        <taxon>Runella</taxon>
    </lineage>
</organism>
<evidence type="ECO:0000313" key="3">
    <source>
        <dbReference type="EMBL" id="RDB06345.1"/>
    </source>
</evidence>
<keyword evidence="4" id="KW-1185">Reference proteome</keyword>
<dbReference type="AlphaFoldDB" id="A0A369IDK6"/>
<dbReference type="InterPro" id="IPR012938">
    <property type="entry name" value="Glc/Sorbosone_DH"/>
</dbReference>
<sequence>MKLNRTVTLFAMVFGLLALGFSCNEKSPETIKNDDDLEVVPTLTNAFPALTFSSPVELVHAGDGSNRLFVVEQRGVVKVFKNEASAAQTEIFLDISGRVSSGGETGLLGLAFHPDFKNNGQLFVNYTRRENGQLQSVIARFQSNKTTADANSEEILLTYNQPYSNHNGGSVLFGRDGFLYIATGDGGSGGDPQNYAQNLGSLLGKMLRIDVNTKENGLNYAIPADNPFKNTANARPEIYAYGLRNPWKVTADREKGRFWIADVGQNAREEIDILERGGNYGWRIAEGKECYSPAANCNRAGLVEPVFDYGTSEGRSITGGYVYRGAKLADLKGQYIYGDFVSGKIWALEYNETSRQASNKLITQLTGSLSSFGEDEAGELYLLNYQTGKIQQLTNR</sequence>
<dbReference type="PANTHER" id="PTHR19328">
    <property type="entry name" value="HEDGEHOG-INTERACTING PROTEIN"/>
    <property type="match status" value="1"/>
</dbReference>
<dbReference type="Pfam" id="PF07995">
    <property type="entry name" value="GSDH"/>
    <property type="match status" value="1"/>
</dbReference>
<feature type="chain" id="PRO_5016959234" evidence="1">
    <location>
        <begin position="21"/>
        <end position="396"/>
    </location>
</feature>
<proteinExistence type="predicted"/>
<protein>
    <submittedName>
        <fullName evidence="3">Glucose sorbosone dehydrogenase</fullName>
    </submittedName>
</protein>
<comment type="caution">
    <text evidence="3">The sequence shown here is derived from an EMBL/GenBank/DDBJ whole genome shotgun (WGS) entry which is preliminary data.</text>
</comment>
<evidence type="ECO:0000259" key="2">
    <source>
        <dbReference type="Pfam" id="PF07995"/>
    </source>
</evidence>
<dbReference type="EMBL" id="QPIW01000005">
    <property type="protein sequence ID" value="RDB06345.1"/>
    <property type="molecule type" value="Genomic_DNA"/>
</dbReference>
<evidence type="ECO:0000256" key="1">
    <source>
        <dbReference type="SAM" id="SignalP"/>
    </source>
</evidence>